<evidence type="ECO:0000313" key="1">
    <source>
        <dbReference type="EMBL" id="MFC3163063.1"/>
    </source>
</evidence>
<reference evidence="2" key="1">
    <citation type="journal article" date="2019" name="Int. J. Syst. Evol. Microbiol.">
        <title>The Global Catalogue of Microorganisms (GCM) 10K type strain sequencing project: providing services to taxonomists for standard genome sequencing and annotation.</title>
        <authorList>
            <consortium name="The Broad Institute Genomics Platform"/>
            <consortium name="The Broad Institute Genome Sequencing Center for Infectious Disease"/>
            <person name="Wu L."/>
            <person name="Ma J."/>
        </authorList>
    </citation>
    <scope>NUCLEOTIDE SEQUENCE [LARGE SCALE GENOMIC DNA]</scope>
    <source>
        <strain evidence="2">KCTC 52231</strain>
    </source>
</reference>
<sequence>MADLSIQNLSDEDGGAITFAAAAAGGDKFVWDSRAFVVIKNDDVSAKQVTVTAAYTTIADSRYGELTRSNIVLSVAAGATAIIPPLPVAFRNSADSNKVALTYDAVTSLSVAAARIQ</sequence>
<evidence type="ECO:0000313" key="2">
    <source>
        <dbReference type="Proteomes" id="UP001595647"/>
    </source>
</evidence>
<protein>
    <submittedName>
        <fullName evidence="1">Uncharacterized protein</fullName>
    </submittedName>
</protein>
<dbReference type="EMBL" id="JBHRTG010000007">
    <property type="protein sequence ID" value="MFC3163063.1"/>
    <property type="molecule type" value="Genomic_DNA"/>
</dbReference>
<keyword evidence="2" id="KW-1185">Reference proteome</keyword>
<proteinExistence type="predicted"/>
<name>A0ABV7HXG4_9HYPH</name>
<accession>A0ABV7HXG4</accession>
<dbReference type="RefSeq" id="WP_182305398.1">
    <property type="nucleotide sequence ID" value="NZ_CP059896.1"/>
</dbReference>
<gene>
    <name evidence="1" type="ORF">ACFOHV_07200</name>
</gene>
<comment type="caution">
    <text evidence="1">The sequence shown here is derived from an EMBL/GenBank/DDBJ whole genome shotgun (WGS) entry which is preliminary data.</text>
</comment>
<organism evidence="1 2">
    <name type="scientific">Ciceribacter thiooxidans</name>
    <dbReference type="NCBI Taxonomy" id="1969821"/>
    <lineage>
        <taxon>Bacteria</taxon>
        <taxon>Pseudomonadati</taxon>
        <taxon>Pseudomonadota</taxon>
        <taxon>Alphaproteobacteria</taxon>
        <taxon>Hyphomicrobiales</taxon>
        <taxon>Rhizobiaceae</taxon>
        <taxon>Ciceribacter</taxon>
    </lineage>
</organism>
<dbReference type="Proteomes" id="UP001595647">
    <property type="component" value="Unassembled WGS sequence"/>
</dbReference>